<evidence type="ECO:0000313" key="2">
    <source>
        <dbReference type="Proteomes" id="UP000243588"/>
    </source>
</evidence>
<keyword evidence="2" id="KW-1185">Reference proteome</keyword>
<sequence>MTNYSLFTEKDFCENNHENNYYDPSIDAYVCPSCEAISPANAIFHAEDKTEDEYEHHIGI</sequence>
<organism evidence="1 2">
    <name type="scientific">Myroides phaeus</name>
    <dbReference type="NCBI Taxonomy" id="702745"/>
    <lineage>
        <taxon>Bacteria</taxon>
        <taxon>Pseudomonadati</taxon>
        <taxon>Bacteroidota</taxon>
        <taxon>Flavobacteriia</taxon>
        <taxon>Flavobacteriales</taxon>
        <taxon>Flavobacteriaceae</taxon>
        <taxon>Myroides</taxon>
    </lineage>
</organism>
<gene>
    <name evidence="1" type="ORF">SAMN05421818_12931</name>
</gene>
<accession>A0A1G8GLW4</accession>
<name>A0A1G8GLW4_9FLAO</name>
<dbReference type="RefSeq" id="WP_090410322.1">
    <property type="nucleotide sequence ID" value="NZ_FNDQ01000029.1"/>
</dbReference>
<proteinExistence type="predicted"/>
<evidence type="ECO:0000313" key="1">
    <source>
        <dbReference type="EMBL" id="SDH95394.1"/>
    </source>
</evidence>
<reference evidence="2" key="1">
    <citation type="submission" date="2016-10" db="EMBL/GenBank/DDBJ databases">
        <authorList>
            <person name="Varghese N."/>
            <person name="Submissions S."/>
        </authorList>
    </citation>
    <scope>NUCLEOTIDE SEQUENCE [LARGE SCALE GENOMIC DNA]</scope>
    <source>
        <strain evidence="2">DSM 23313</strain>
    </source>
</reference>
<protein>
    <submittedName>
        <fullName evidence="1">Uncharacterized protein</fullName>
    </submittedName>
</protein>
<dbReference type="Proteomes" id="UP000243588">
    <property type="component" value="Unassembled WGS sequence"/>
</dbReference>
<dbReference type="EMBL" id="FNDQ01000029">
    <property type="protein sequence ID" value="SDH95394.1"/>
    <property type="molecule type" value="Genomic_DNA"/>
</dbReference>
<dbReference type="AlphaFoldDB" id="A0A1G8GLW4"/>